<dbReference type="RefSeq" id="WP_047857743.1">
    <property type="nucleotide sequence ID" value="NZ_CP011509.1"/>
</dbReference>
<evidence type="ECO:0000313" key="3">
    <source>
        <dbReference type="EMBL" id="REG23552.1"/>
    </source>
</evidence>
<dbReference type="Proteomes" id="UP000035579">
    <property type="component" value="Chromosome"/>
</dbReference>
<dbReference type="Proteomes" id="UP000256345">
    <property type="component" value="Unassembled WGS sequence"/>
</dbReference>
<keyword evidence="5" id="KW-1185">Reference proteome</keyword>
<gene>
    <name evidence="2" type="ORF">AA314_05396</name>
    <name evidence="3" type="ORF">ATI61_11620</name>
</gene>
<dbReference type="EMBL" id="CP011509">
    <property type="protein sequence ID" value="AKJ03770.1"/>
    <property type="molecule type" value="Genomic_DNA"/>
</dbReference>
<dbReference type="AlphaFoldDB" id="A0AAC8QAI2"/>
<evidence type="ECO:0000256" key="1">
    <source>
        <dbReference type="SAM" id="MobiDB-lite"/>
    </source>
</evidence>
<dbReference type="EMBL" id="QUMU01000016">
    <property type="protein sequence ID" value="REG23552.1"/>
    <property type="molecule type" value="Genomic_DNA"/>
</dbReference>
<feature type="region of interest" description="Disordered" evidence="1">
    <location>
        <begin position="613"/>
        <end position="632"/>
    </location>
</feature>
<reference evidence="3 5" key="2">
    <citation type="submission" date="2018-08" db="EMBL/GenBank/DDBJ databases">
        <title>Genomic Encyclopedia of Archaeal and Bacterial Type Strains, Phase II (KMG-II): from individual species to whole genera.</title>
        <authorList>
            <person name="Goeker M."/>
        </authorList>
    </citation>
    <scope>NUCLEOTIDE SEQUENCE [LARGE SCALE GENOMIC DNA]</scope>
    <source>
        <strain evidence="3 5">DSM 2261</strain>
    </source>
</reference>
<accession>A0AAC8QAI2</accession>
<evidence type="ECO:0000313" key="5">
    <source>
        <dbReference type="Proteomes" id="UP000256345"/>
    </source>
</evidence>
<dbReference type="PANTHER" id="PTHR34400:SF4">
    <property type="entry name" value="MEMBRANE PROTEIN"/>
    <property type="match status" value="1"/>
</dbReference>
<organism evidence="2 4">
    <name type="scientific">Archangium gephyra</name>
    <dbReference type="NCBI Taxonomy" id="48"/>
    <lineage>
        <taxon>Bacteria</taxon>
        <taxon>Pseudomonadati</taxon>
        <taxon>Myxococcota</taxon>
        <taxon>Myxococcia</taxon>
        <taxon>Myxococcales</taxon>
        <taxon>Cystobacterineae</taxon>
        <taxon>Archangiaceae</taxon>
        <taxon>Archangium</taxon>
    </lineage>
</organism>
<evidence type="ECO:0000313" key="2">
    <source>
        <dbReference type="EMBL" id="AKJ03770.1"/>
    </source>
</evidence>
<dbReference type="PANTHER" id="PTHR34400">
    <property type="match status" value="1"/>
</dbReference>
<name>A0AAC8QAI2_9BACT</name>
<proteinExistence type="predicted"/>
<dbReference type="KEGG" id="age:AA314_05396"/>
<reference evidence="2 4" key="1">
    <citation type="submission" date="2015-05" db="EMBL/GenBank/DDBJ databases">
        <title>Genome assembly of Archangium gephyra DSM 2261.</title>
        <authorList>
            <person name="Sharma G."/>
            <person name="Subramanian S."/>
        </authorList>
    </citation>
    <scope>NUCLEOTIDE SEQUENCE [LARGE SCALE GENOMIC DNA]</scope>
    <source>
        <strain evidence="2 4">DSM 2261</strain>
    </source>
</reference>
<sequence length="656" mass="70574">MSYLNPLRLHFAGRFQASISTVNNDPGHFDNSTFQASYQQMEGINMNPPNGWFNPQGDAAWRFLNCKVTSAWTKSGQVTRKDPVLACLIADSDSKPPAKLVDLDPEQQLVSEIWGLQVRIADSKGKTLMRGDFEPAAFTDIWDRAKVSTGGDADACAVYQSVLRNLHWADDLGSKFLSELKKHADREGLLSIKFNVDGFNMDYTSPEFMTGRITGTIGPASASEPRHLVIGRHFMAGNSTGGNFYTPPGNINYCAAVVDEKSGNLYLDLGNALPTGAGGSIMSLGDLTLSANSTAPAKNKPGGTQVTIGVIPSGGKGGYASDPQWYDKTAGIVVLPIPKKLLKLVQTSQLVLRGSGTTVISEWSSGAYVRADTFVYRMSPGDTVEIPLYAMQYGKPLAGTALSFGFDPSQLQAQVGSGFPFVTTSPPVATTPDKVLKFDTTSVVTDSNGRATLKLTASDPGTPRNFNISASNPKGDYGIDGQVYGIRPAFADTQLSGNQPVNQWDFISFLVWSGFSPKVKDAPTWYDDLQPIFQQYANLYPVMNRFLNLADYQSVKENSFLLNLAFGLDASNPNSMPVTRDLSPAKRTAILQWLKNGVPLGTAPTKAAAKAAAKSHEAKPAPTPPATATPAVMKRGGKVFAASRRLVVQNRKESGQ</sequence>
<evidence type="ECO:0000313" key="4">
    <source>
        <dbReference type="Proteomes" id="UP000035579"/>
    </source>
</evidence>
<protein>
    <submittedName>
        <fullName evidence="2">Uncharacterized protein</fullName>
    </submittedName>
</protein>